<feature type="region of interest" description="Disordered" evidence="1">
    <location>
        <begin position="1"/>
        <end position="38"/>
    </location>
</feature>
<name>A0A9P9BRY6_9PEZI</name>
<reference evidence="2" key="1">
    <citation type="journal article" date="2021" name="Nat. Commun.">
        <title>Genetic determinants of endophytism in the Arabidopsis root mycobiome.</title>
        <authorList>
            <person name="Mesny F."/>
            <person name="Miyauchi S."/>
            <person name="Thiergart T."/>
            <person name="Pickel B."/>
            <person name="Atanasova L."/>
            <person name="Karlsson M."/>
            <person name="Huettel B."/>
            <person name="Barry K.W."/>
            <person name="Haridas S."/>
            <person name="Chen C."/>
            <person name="Bauer D."/>
            <person name="Andreopoulos W."/>
            <person name="Pangilinan J."/>
            <person name="LaButti K."/>
            <person name="Riley R."/>
            <person name="Lipzen A."/>
            <person name="Clum A."/>
            <person name="Drula E."/>
            <person name="Henrissat B."/>
            <person name="Kohler A."/>
            <person name="Grigoriev I.V."/>
            <person name="Martin F.M."/>
            <person name="Hacquard S."/>
        </authorList>
    </citation>
    <scope>NUCLEOTIDE SEQUENCE</scope>
    <source>
        <strain evidence="2">MPI-CAGE-CH-0230</strain>
    </source>
</reference>
<organism evidence="2 3">
    <name type="scientific">Microdochium trichocladiopsis</name>
    <dbReference type="NCBI Taxonomy" id="1682393"/>
    <lineage>
        <taxon>Eukaryota</taxon>
        <taxon>Fungi</taxon>
        <taxon>Dikarya</taxon>
        <taxon>Ascomycota</taxon>
        <taxon>Pezizomycotina</taxon>
        <taxon>Sordariomycetes</taxon>
        <taxon>Xylariomycetidae</taxon>
        <taxon>Xylariales</taxon>
        <taxon>Microdochiaceae</taxon>
        <taxon>Microdochium</taxon>
    </lineage>
</organism>
<dbReference type="GeneID" id="70183248"/>
<accession>A0A9P9BRY6</accession>
<dbReference type="Proteomes" id="UP000756346">
    <property type="component" value="Unassembled WGS sequence"/>
</dbReference>
<dbReference type="RefSeq" id="XP_046014263.1">
    <property type="nucleotide sequence ID" value="XM_046153702.1"/>
</dbReference>
<comment type="caution">
    <text evidence="2">The sequence shown here is derived from an EMBL/GenBank/DDBJ whole genome shotgun (WGS) entry which is preliminary data.</text>
</comment>
<evidence type="ECO:0000313" key="2">
    <source>
        <dbReference type="EMBL" id="KAH7033431.1"/>
    </source>
</evidence>
<protein>
    <submittedName>
        <fullName evidence="2">Uncharacterized protein</fullName>
    </submittedName>
</protein>
<keyword evidence="3" id="KW-1185">Reference proteome</keyword>
<evidence type="ECO:0000256" key="1">
    <source>
        <dbReference type="SAM" id="MobiDB-lite"/>
    </source>
</evidence>
<proteinExistence type="predicted"/>
<dbReference type="AlphaFoldDB" id="A0A9P9BRY6"/>
<sequence length="69" mass="7429">MAESGRARACGRSKPQSTQVASVAVAGRKTTRDELQDKTGSSLRTLSFKPQCSQRTDQLAMVATCIAWV</sequence>
<dbReference type="EMBL" id="JAGTJQ010000004">
    <property type="protein sequence ID" value="KAH7033431.1"/>
    <property type="molecule type" value="Genomic_DNA"/>
</dbReference>
<gene>
    <name evidence="2" type="ORF">B0I36DRAFT_321402</name>
</gene>
<evidence type="ECO:0000313" key="3">
    <source>
        <dbReference type="Proteomes" id="UP000756346"/>
    </source>
</evidence>